<feature type="region of interest" description="Disordered" evidence="6">
    <location>
        <begin position="1152"/>
        <end position="1206"/>
    </location>
</feature>
<feature type="compositionally biased region" description="Polar residues" evidence="6">
    <location>
        <begin position="793"/>
        <end position="809"/>
    </location>
</feature>
<keyword evidence="3" id="KW-0677">Repeat</keyword>
<comment type="subcellular location">
    <subcellularLocation>
        <location evidence="1">Cytoplasm</location>
        <location evidence="1">Cytoskeleton</location>
    </subcellularLocation>
</comment>
<dbReference type="PANTHER" id="PTHR21567">
    <property type="entry name" value="CLASP"/>
    <property type="match status" value="1"/>
</dbReference>
<keyword evidence="9" id="KW-1185">Reference proteome</keyword>
<dbReference type="SUPFAM" id="SSF48371">
    <property type="entry name" value="ARM repeat"/>
    <property type="match status" value="2"/>
</dbReference>
<dbReference type="InterPro" id="IPR024395">
    <property type="entry name" value="CLASP_N_dom"/>
</dbReference>
<dbReference type="GO" id="GO:0090307">
    <property type="term" value="P:mitotic spindle assembly"/>
    <property type="evidence" value="ECO:0007669"/>
    <property type="project" value="TreeGrafter"/>
</dbReference>
<name>A0A182Q6D6_9DIPT</name>
<dbReference type="GO" id="GO:0005881">
    <property type="term" value="C:cytoplasmic microtubule"/>
    <property type="evidence" value="ECO:0007669"/>
    <property type="project" value="TreeGrafter"/>
</dbReference>
<organism evidence="8 9">
    <name type="scientific">Anopheles farauti</name>
    <dbReference type="NCBI Taxonomy" id="69004"/>
    <lineage>
        <taxon>Eukaryota</taxon>
        <taxon>Metazoa</taxon>
        <taxon>Ecdysozoa</taxon>
        <taxon>Arthropoda</taxon>
        <taxon>Hexapoda</taxon>
        <taxon>Insecta</taxon>
        <taxon>Pterygota</taxon>
        <taxon>Neoptera</taxon>
        <taxon>Endopterygota</taxon>
        <taxon>Diptera</taxon>
        <taxon>Nematocera</taxon>
        <taxon>Culicoidea</taxon>
        <taxon>Culicidae</taxon>
        <taxon>Anophelinae</taxon>
        <taxon>Anopheles</taxon>
    </lineage>
</organism>
<dbReference type="EnsemblMetazoa" id="AFAF003952-RA">
    <property type="protein sequence ID" value="AFAF003952-PA"/>
    <property type="gene ID" value="AFAF003952"/>
</dbReference>
<dbReference type="SMART" id="SM01349">
    <property type="entry name" value="TOG"/>
    <property type="match status" value="4"/>
</dbReference>
<keyword evidence="2" id="KW-0963">Cytoplasm</keyword>
<sequence length="1592" mass="175506">MAYHKPADIDGYVTQMAKADMRVKAQLAEDLVLYLSDSENSIECTDLGLLIDGLIPWMTGSHHKIAQRALEAFTELIVRLGQDFNAYTSTILPHVIDRLGDSRDTVREKAQLLLHKLMECRVVAPQSLLDKLSICFKHKNAKVREEFLQTIVSTLNEYGTQSLSVKMYIAPIVSLLGDPAPTVRDAAIQTLVEIYKHVGDKLRVDLKKREVPPTKAAILEQKFDETRNDGLLLPSALQAAGTGGGGHDELDRSAVVERPTRLVKRTPSATTRKPLFEPASATGSGDLLLAAGAVSQEVFEASFENVPQLTIFSQRDMDEHMKTINTLIGDKNVDWEKRVDALKKIRSLLMINVQGSPAFVQQLKDLSIAFLDILKELRSQVIREACITLAYMSKVLRSRLDQFAIYILQELINLIQNSAKVISSAGTLALKYVIRYTHAPKIIPILTQNLMLSKSKDIRSSLCEMLGLLFEEWPTKTLEKHSSLLREALRKGMVDADNDARRHSRCAFWSFRRHFPDLADNLYGSLDISTQRTLERERDNLGTNGTNSMSVSLRGSNSSLNSVSGGVIKRRQSSGLRSPATAQPPVSATSVSTENLTTVPGSASSSSSSSAGSTRLQRAPSLPRTYNRNRSGIPVATTPRDANPPNQHQQNQQHPQLLPAVRAGAAGGFRSVSAVDTAAAQRARARAQYSTMARLKVTSGTASLQGHYAQQARAKKTPTSASATPSSNTATSQQPPPAERKIRSRAGVSQSQPTSRSTSPSSKLRDMYGGVTSLYRQTGTVPKKAQSGIPRSLANSRETSPTRSHTQFGSLRRPAYGTSSPRRPPLNPGRPVLAQKILQQSREAENALADALTPSDEHDMPCGDFARLALHRKISRDESDESEASSVCSERSYDSYRRGNDSFSWNGSRTRLDSSRQVIDDIETIIQFCASSHWSERKDGLINLTQYLSEGKMLTQQQLQCVLDLFRKMFMDPHIKVYALFLDTVNELILSHSNDLQDWLFILLTRLFNKLGTDLLGSMHGKIWKTLQLIYEYFPADLQLQCVFRILVDSVQTPNLKTRQATLKFLSQLATSYCTASQFVVHPQNQQVVNNAIQKIIQTSLDQKSIELKSQARMCIVALYNCNPSQMTMTLANLPKQYQDTAKVYIQQNIRRSVSGNDSPSSPLSSSSPKPLLSPQQGPYSLQNIASPRSRQTSVEAAPESMNTEEVYKNLRKTTAEIQNYSFESKLDRDANSKDSGISQMGETHMMQSMTVLDAVIGHGVYGIPSNGMNGHVGGGIGGLEKDDSCNGSKTQSATTTESNTPENTVRLDGMDLAHKTIAQQQQMLQQQQQRHQSYSFAENGELILEKGVKENDVIKAAIVLTLQSAPETTKQVLENLQICIKHGSCELPIKNFKAIMKMLLHLMESSNNEVLTASLQTLGRIVRSAEMKACWSNFLELILLKIIDCYKICKEVSREIDIIVVKIAGVLPLDISVNILNPVIATGEFPANLCALKILTELTQKQGKDLTDNHLDCIMPNVARLADDSQSMVRKAAVFCIVKLYIVMGEEKVKPKFSLLNASKIRLLNVYIAKSLGGGSGGSSSKSGSSATALS</sequence>
<feature type="region of interest" description="Disordered" evidence="6">
    <location>
        <begin position="875"/>
        <end position="896"/>
    </location>
</feature>
<evidence type="ECO:0000256" key="3">
    <source>
        <dbReference type="ARBA" id="ARBA00022737"/>
    </source>
</evidence>
<dbReference type="GO" id="GO:0005815">
    <property type="term" value="C:microtubule organizing center"/>
    <property type="evidence" value="ECO:0007669"/>
    <property type="project" value="TreeGrafter"/>
</dbReference>
<feature type="repeat" description="HEAT" evidence="5">
    <location>
        <begin position="1515"/>
        <end position="1553"/>
    </location>
</feature>
<dbReference type="Proteomes" id="UP000075886">
    <property type="component" value="Unassembled WGS sequence"/>
</dbReference>
<feature type="compositionally biased region" description="Low complexity" evidence="6">
    <location>
        <begin position="601"/>
        <end position="613"/>
    </location>
</feature>
<evidence type="ECO:0000256" key="5">
    <source>
        <dbReference type="PROSITE-ProRule" id="PRU00103"/>
    </source>
</evidence>
<feature type="region of interest" description="Disordered" evidence="6">
    <location>
        <begin position="701"/>
        <end position="860"/>
    </location>
</feature>
<dbReference type="InterPro" id="IPR034085">
    <property type="entry name" value="TOG"/>
</dbReference>
<feature type="domain" description="TOG" evidence="7">
    <location>
        <begin position="911"/>
        <end position="1156"/>
    </location>
</feature>
<feature type="compositionally biased region" description="Polar residues" evidence="6">
    <location>
        <begin position="573"/>
        <end position="600"/>
    </location>
</feature>
<evidence type="ECO:0000259" key="7">
    <source>
        <dbReference type="SMART" id="SM01349"/>
    </source>
</evidence>
<dbReference type="Pfam" id="PF12348">
    <property type="entry name" value="CLASP_N"/>
    <property type="match status" value="1"/>
</dbReference>
<evidence type="ECO:0000256" key="6">
    <source>
        <dbReference type="SAM" id="MobiDB-lite"/>
    </source>
</evidence>
<feature type="domain" description="TOG" evidence="7">
    <location>
        <begin position="1347"/>
        <end position="1578"/>
    </location>
</feature>
<feature type="domain" description="TOG" evidence="7">
    <location>
        <begin position="2"/>
        <end position="232"/>
    </location>
</feature>
<dbReference type="STRING" id="69004.A0A182Q6D6"/>
<feature type="domain" description="TOG" evidence="7">
    <location>
        <begin position="302"/>
        <end position="547"/>
    </location>
</feature>
<feature type="compositionally biased region" description="Low complexity" evidence="6">
    <location>
        <begin position="643"/>
        <end position="654"/>
    </location>
</feature>
<accession>A0A182Q6D6</accession>
<feature type="compositionally biased region" description="Low complexity" evidence="6">
    <location>
        <begin position="1159"/>
        <end position="1175"/>
    </location>
</feature>
<dbReference type="EMBL" id="AXCN02000593">
    <property type="status" value="NOT_ANNOTATED_CDS"/>
    <property type="molecule type" value="Genomic_DNA"/>
</dbReference>
<feature type="compositionally biased region" description="Low complexity" evidence="6">
    <location>
        <begin position="547"/>
        <end position="567"/>
    </location>
</feature>
<feature type="region of interest" description="Disordered" evidence="6">
    <location>
        <begin position="534"/>
        <end position="654"/>
    </location>
</feature>
<dbReference type="Gene3D" id="1.25.10.10">
    <property type="entry name" value="Leucine-rich Repeat Variant"/>
    <property type="match status" value="4"/>
</dbReference>
<dbReference type="Pfam" id="PF21041">
    <property type="entry name" value="XMAP215_CLASP_TOG"/>
    <property type="match status" value="1"/>
</dbReference>
<dbReference type="GO" id="GO:0072686">
    <property type="term" value="C:mitotic spindle"/>
    <property type="evidence" value="ECO:0007669"/>
    <property type="project" value="TreeGrafter"/>
</dbReference>
<dbReference type="GO" id="GO:0008017">
    <property type="term" value="F:microtubule binding"/>
    <property type="evidence" value="ECO:0007669"/>
    <property type="project" value="TreeGrafter"/>
</dbReference>
<dbReference type="InterPro" id="IPR021133">
    <property type="entry name" value="HEAT_type_2"/>
</dbReference>
<dbReference type="GO" id="GO:0040001">
    <property type="term" value="P:establishment of mitotic spindle localization"/>
    <property type="evidence" value="ECO:0007669"/>
    <property type="project" value="TreeGrafter"/>
</dbReference>
<evidence type="ECO:0000313" key="8">
    <source>
        <dbReference type="EnsemblMetazoa" id="AFAF003952-PA"/>
    </source>
</evidence>
<evidence type="ECO:0000256" key="4">
    <source>
        <dbReference type="ARBA" id="ARBA00023212"/>
    </source>
</evidence>
<feature type="region of interest" description="Disordered" evidence="6">
    <location>
        <begin position="1280"/>
        <end position="1305"/>
    </location>
</feature>
<feature type="repeat" description="HEAT" evidence="5">
    <location>
        <begin position="168"/>
        <end position="206"/>
    </location>
</feature>
<dbReference type="GO" id="GO:0000776">
    <property type="term" value="C:kinetochore"/>
    <property type="evidence" value="ECO:0007669"/>
    <property type="project" value="TreeGrafter"/>
</dbReference>
<keyword evidence="4" id="KW-0206">Cytoskeleton</keyword>
<dbReference type="InterPro" id="IPR016024">
    <property type="entry name" value="ARM-type_fold"/>
</dbReference>
<dbReference type="GO" id="GO:0031110">
    <property type="term" value="P:regulation of microtubule polymerization or depolymerization"/>
    <property type="evidence" value="ECO:0007669"/>
    <property type="project" value="UniProtKB-ARBA"/>
</dbReference>
<reference evidence="9" key="1">
    <citation type="submission" date="2014-01" db="EMBL/GenBank/DDBJ databases">
        <title>The Genome Sequence of Anopheles farauti FAR1 (V2).</title>
        <authorList>
            <consortium name="The Broad Institute Genomics Platform"/>
            <person name="Neafsey D.E."/>
            <person name="Besansky N."/>
            <person name="Howell P."/>
            <person name="Walton C."/>
            <person name="Young S.K."/>
            <person name="Zeng Q."/>
            <person name="Gargeya S."/>
            <person name="Fitzgerald M."/>
            <person name="Haas B."/>
            <person name="Abouelleil A."/>
            <person name="Allen A.W."/>
            <person name="Alvarado L."/>
            <person name="Arachchi H.M."/>
            <person name="Berlin A.M."/>
            <person name="Chapman S.B."/>
            <person name="Gainer-Dewar J."/>
            <person name="Goldberg J."/>
            <person name="Griggs A."/>
            <person name="Gujja S."/>
            <person name="Hansen M."/>
            <person name="Howarth C."/>
            <person name="Imamovic A."/>
            <person name="Ireland A."/>
            <person name="Larimer J."/>
            <person name="McCowan C."/>
            <person name="Murphy C."/>
            <person name="Pearson M."/>
            <person name="Poon T.W."/>
            <person name="Priest M."/>
            <person name="Roberts A."/>
            <person name="Saif S."/>
            <person name="Shea T."/>
            <person name="Sisk P."/>
            <person name="Sykes S."/>
            <person name="Wortman J."/>
            <person name="Nusbaum C."/>
            <person name="Birren B."/>
        </authorList>
    </citation>
    <scope>NUCLEOTIDE SEQUENCE [LARGE SCALE GENOMIC DNA]</scope>
    <source>
        <strain evidence="9">FAR1</strain>
    </source>
</reference>
<feature type="compositionally biased region" description="Low complexity" evidence="6">
    <location>
        <begin position="717"/>
        <end position="733"/>
    </location>
</feature>
<feature type="compositionally biased region" description="Low complexity" evidence="6">
    <location>
        <begin position="749"/>
        <end position="762"/>
    </location>
</feature>
<dbReference type="GO" id="GO:0005876">
    <property type="term" value="C:spindle microtubule"/>
    <property type="evidence" value="ECO:0007669"/>
    <property type="project" value="TreeGrafter"/>
</dbReference>
<evidence type="ECO:0000313" key="9">
    <source>
        <dbReference type="Proteomes" id="UP000075886"/>
    </source>
</evidence>
<dbReference type="PANTHER" id="PTHR21567:SF9">
    <property type="entry name" value="CLIP-ASSOCIATING PROTEIN"/>
    <property type="match status" value="1"/>
</dbReference>
<reference evidence="8" key="2">
    <citation type="submission" date="2020-05" db="UniProtKB">
        <authorList>
            <consortium name="EnsemblMetazoa"/>
        </authorList>
    </citation>
    <scope>IDENTIFICATION</scope>
    <source>
        <strain evidence="8">FAR1</strain>
    </source>
</reference>
<evidence type="ECO:0000256" key="2">
    <source>
        <dbReference type="ARBA" id="ARBA00022490"/>
    </source>
</evidence>
<dbReference type="PROSITE" id="PS50077">
    <property type="entry name" value="HEAT_REPEAT"/>
    <property type="match status" value="2"/>
</dbReference>
<dbReference type="GO" id="GO:1902903">
    <property type="term" value="P:regulation of supramolecular fiber organization"/>
    <property type="evidence" value="ECO:0007669"/>
    <property type="project" value="UniProtKB-ARBA"/>
</dbReference>
<feature type="compositionally biased region" description="Polar residues" evidence="6">
    <location>
        <begin position="1176"/>
        <end position="1195"/>
    </location>
</feature>
<dbReference type="GO" id="GO:0045180">
    <property type="term" value="C:basal cortex"/>
    <property type="evidence" value="ECO:0007669"/>
    <property type="project" value="TreeGrafter"/>
</dbReference>
<feature type="compositionally biased region" description="Polar residues" evidence="6">
    <location>
        <begin position="1286"/>
        <end position="1304"/>
    </location>
</feature>
<evidence type="ECO:0000256" key="1">
    <source>
        <dbReference type="ARBA" id="ARBA00004245"/>
    </source>
</evidence>
<dbReference type="InterPro" id="IPR011989">
    <property type="entry name" value="ARM-like"/>
</dbReference>
<dbReference type="VEuPathDB" id="VectorBase:AFAF003952"/>
<protein>
    <recommendedName>
        <fullName evidence="7">TOG domain-containing protein</fullName>
    </recommendedName>
</protein>
<proteinExistence type="predicted"/>
<dbReference type="InterPro" id="IPR048491">
    <property type="entry name" value="XMAP215_CLASP_TOG"/>
</dbReference>